<dbReference type="AlphaFoldDB" id="A0A268EH43"/>
<organism evidence="1 2">
    <name type="scientific">Paenibacillus campinasensis</name>
    <dbReference type="NCBI Taxonomy" id="66347"/>
    <lineage>
        <taxon>Bacteria</taxon>
        <taxon>Bacillati</taxon>
        <taxon>Bacillota</taxon>
        <taxon>Bacilli</taxon>
        <taxon>Bacillales</taxon>
        <taxon>Paenibacillaceae</taxon>
        <taxon>Paenibacillus</taxon>
    </lineage>
</organism>
<accession>A0A268EH43</accession>
<evidence type="ECO:0000313" key="1">
    <source>
        <dbReference type="EMBL" id="PAD72433.1"/>
    </source>
</evidence>
<reference evidence="1 2" key="1">
    <citation type="submission" date="2017-07" db="EMBL/GenBank/DDBJ databases">
        <title>Isolation and whole genome analysis of endospore-forming bacteria from heroin.</title>
        <authorList>
            <person name="Kalinowski J."/>
            <person name="Ahrens B."/>
            <person name="Al-Dilaimi A."/>
            <person name="Winkler A."/>
            <person name="Wibberg D."/>
            <person name="Schleenbecker U."/>
            <person name="Ruckert C."/>
            <person name="Wolfel R."/>
            <person name="Grass G."/>
        </authorList>
    </citation>
    <scope>NUCLEOTIDE SEQUENCE [LARGE SCALE GENOMIC DNA]</scope>
    <source>
        <strain evidence="1 2">7537-G1</strain>
    </source>
</reference>
<dbReference type="EMBL" id="NPBY01000079">
    <property type="protein sequence ID" value="PAD72433.1"/>
    <property type="molecule type" value="Genomic_DNA"/>
</dbReference>
<dbReference type="RefSeq" id="WP_095267632.1">
    <property type="nucleotide sequence ID" value="NZ_NPBY01000079.1"/>
</dbReference>
<gene>
    <name evidence="1" type="ORF">CHH67_22595</name>
</gene>
<comment type="caution">
    <text evidence="1">The sequence shown here is derived from an EMBL/GenBank/DDBJ whole genome shotgun (WGS) entry which is preliminary data.</text>
</comment>
<protein>
    <submittedName>
        <fullName evidence="1">Uncharacterized protein</fullName>
    </submittedName>
</protein>
<proteinExistence type="predicted"/>
<name>A0A268EH43_9BACL</name>
<dbReference type="Proteomes" id="UP000215596">
    <property type="component" value="Unassembled WGS sequence"/>
</dbReference>
<sequence length="94" mass="10538">MKTIKLQFVETQKNDRMTKDTYVIADSDYSVTEFSFVHDAVEYVLPEGYSVGETVTGEIAIFDHKNEHCELDAYGVTPRLSSITGQVLLSKASK</sequence>
<evidence type="ECO:0000313" key="2">
    <source>
        <dbReference type="Proteomes" id="UP000215596"/>
    </source>
</evidence>